<evidence type="ECO:0000313" key="3">
    <source>
        <dbReference type="Proteomes" id="UP000537141"/>
    </source>
</evidence>
<proteinExistence type="predicted"/>
<dbReference type="GO" id="GO:0047931">
    <property type="term" value="F:glucosamine kinase activity"/>
    <property type="evidence" value="ECO:0007669"/>
    <property type="project" value="UniProtKB-EC"/>
</dbReference>
<dbReference type="EMBL" id="JACHHU010000005">
    <property type="protein sequence ID" value="MBB6542421.1"/>
    <property type="molecule type" value="Genomic_DNA"/>
</dbReference>
<keyword evidence="2" id="KW-0808">Transferase</keyword>
<protein>
    <submittedName>
        <fullName evidence="2">Glucosamine kinase</fullName>
        <ecNumber evidence="2">2.7.1.8</ecNumber>
    </submittedName>
</protein>
<comment type="caution">
    <text evidence="2">The sequence shown here is derived from an EMBL/GenBank/DDBJ whole genome shotgun (WGS) entry which is preliminary data.</text>
</comment>
<evidence type="ECO:0000313" key="2">
    <source>
        <dbReference type="EMBL" id="MBB6542421.1"/>
    </source>
</evidence>
<dbReference type="Gene3D" id="3.30.420.40">
    <property type="match status" value="2"/>
</dbReference>
<feature type="domain" description="ATPase BadF/BadG/BcrA/BcrD type" evidence="1">
    <location>
        <begin position="12"/>
        <end position="276"/>
    </location>
</feature>
<name>A0A7X0NFP4_9GAMM</name>
<dbReference type="PANTHER" id="PTHR43190:SF3">
    <property type="entry name" value="N-ACETYL-D-GLUCOSAMINE KINASE"/>
    <property type="match status" value="1"/>
</dbReference>
<evidence type="ECO:0000259" key="1">
    <source>
        <dbReference type="Pfam" id="PF01869"/>
    </source>
</evidence>
<dbReference type="InterPro" id="IPR052519">
    <property type="entry name" value="Euk-type_GlcNAc_Kinase"/>
</dbReference>
<organism evidence="2 3">
    <name type="scientific">Thalassotalea piscium</name>
    <dbReference type="NCBI Taxonomy" id="1230533"/>
    <lineage>
        <taxon>Bacteria</taxon>
        <taxon>Pseudomonadati</taxon>
        <taxon>Pseudomonadota</taxon>
        <taxon>Gammaproteobacteria</taxon>
        <taxon>Alteromonadales</taxon>
        <taxon>Colwelliaceae</taxon>
        <taxon>Thalassotalea</taxon>
    </lineage>
</organism>
<dbReference type="Pfam" id="PF01869">
    <property type="entry name" value="BcrAD_BadFG"/>
    <property type="match status" value="1"/>
</dbReference>
<dbReference type="PANTHER" id="PTHR43190">
    <property type="entry name" value="N-ACETYL-D-GLUCOSAMINE KINASE"/>
    <property type="match status" value="1"/>
</dbReference>
<dbReference type="InterPro" id="IPR043129">
    <property type="entry name" value="ATPase_NBD"/>
</dbReference>
<dbReference type="EC" id="2.7.1.8" evidence="2"/>
<dbReference type="RefSeq" id="WP_184423056.1">
    <property type="nucleotide sequence ID" value="NZ_AP027362.1"/>
</dbReference>
<dbReference type="SUPFAM" id="SSF53067">
    <property type="entry name" value="Actin-like ATPase domain"/>
    <property type="match status" value="2"/>
</dbReference>
<accession>A0A7X0NFP4</accession>
<dbReference type="AlphaFoldDB" id="A0A7X0NFP4"/>
<sequence>MNDLENLRTFILGVDGGGTKTIARLINIDTEEQWQASTGPSSLTNDYNTALRSCQSLIEQLRIQANCLRTEITVVFGLAGAGHIERANEFKRAIPEDYKEVEVYTDAKISLYGANEGNPIAVVSLGTGSVGAALTHEGKEIQIGGWGFNVGDEGSGAKMGVLIVKSILAEIEDFGGVNSLLAQMVVQKIGGDFEAVLPWSTSAKPTDFASLAPLVFELHGKCHLAKSILIEHVRHVESLITKTRANLQLPVVLLGGLSTPTMPFLSTDIKNMLVKEKGNALDGACFLAKKLAQKNLTGYSTYGS</sequence>
<keyword evidence="2" id="KW-0418">Kinase</keyword>
<keyword evidence="3" id="KW-1185">Reference proteome</keyword>
<gene>
    <name evidence="2" type="ORF">HNQ55_000910</name>
</gene>
<dbReference type="Proteomes" id="UP000537141">
    <property type="component" value="Unassembled WGS sequence"/>
</dbReference>
<reference evidence="2 3" key="1">
    <citation type="submission" date="2020-08" db="EMBL/GenBank/DDBJ databases">
        <title>Genomic Encyclopedia of Type Strains, Phase IV (KMG-IV): sequencing the most valuable type-strain genomes for metagenomic binning, comparative biology and taxonomic classification.</title>
        <authorList>
            <person name="Goeker M."/>
        </authorList>
    </citation>
    <scope>NUCLEOTIDE SEQUENCE [LARGE SCALE GENOMIC DNA]</scope>
    <source>
        <strain evidence="2 3">DSM 26287</strain>
    </source>
</reference>
<dbReference type="InterPro" id="IPR002731">
    <property type="entry name" value="ATPase_BadF"/>
</dbReference>
<dbReference type="CDD" id="cd24082">
    <property type="entry name" value="ASKHA_NBD_GspK-like"/>
    <property type="match status" value="1"/>
</dbReference>